<gene>
    <name evidence="13" type="ORF">SAMN07250955_105244</name>
</gene>
<dbReference type="EC" id="3.1.3.15" evidence="4 11"/>
<dbReference type="PRINTS" id="PR00377">
    <property type="entry name" value="IMPHPHTASES"/>
</dbReference>
<dbReference type="Proteomes" id="UP000197065">
    <property type="component" value="Unassembled WGS sequence"/>
</dbReference>
<reference evidence="13 14" key="1">
    <citation type="submission" date="2017-06" db="EMBL/GenBank/DDBJ databases">
        <authorList>
            <person name="Kim H.J."/>
            <person name="Triplett B.A."/>
        </authorList>
    </citation>
    <scope>NUCLEOTIDE SEQUENCE [LARGE SCALE GENOMIC DNA]</scope>
    <source>
        <strain evidence="13 14">B29T1</strain>
    </source>
</reference>
<feature type="binding site" evidence="12">
    <location>
        <position position="71"/>
    </location>
    <ligand>
        <name>Mg(2+)</name>
        <dbReference type="ChEBI" id="CHEBI:18420"/>
        <label>1</label>
        <note>catalytic</note>
    </ligand>
</feature>
<evidence type="ECO:0000256" key="1">
    <source>
        <dbReference type="ARBA" id="ARBA00001946"/>
    </source>
</evidence>
<dbReference type="GO" id="GO:0046872">
    <property type="term" value="F:metal ion binding"/>
    <property type="evidence" value="ECO:0007669"/>
    <property type="project" value="UniProtKB-KW"/>
</dbReference>
<dbReference type="Pfam" id="PF00459">
    <property type="entry name" value="Inositol_P"/>
    <property type="match status" value="1"/>
</dbReference>
<feature type="binding site" evidence="12">
    <location>
        <position position="212"/>
    </location>
    <ligand>
        <name>Mg(2+)</name>
        <dbReference type="ChEBI" id="CHEBI:18420"/>
        <label>1</label>
        <note>catalytic</note>
    </ligand>
</feature>
<dbReference type="InterPro" id="IPR020583">
    <property type="entry name" value="Inositol_monoP_metal-BS"/>
</dbReference>
<comment type="catalytic activity">
    <reaction evidence="10">
        <text>L-histidinol phosphate + H2O = L-histidinol + phosphate</text>
        <dbReference type="Rhea" id="RHEA:14465"/>
        <dbReference type="ChEBI" id="CHEBI:15377"/>
        <dbReference type="ChEBI" id="CHEBI:43474"/>
        <dbReference type="ChEBI" id="CHEBI:57699"/>
        <dbReference type="ChEBI" id="CHEBI:57980"/>
        <dbReference type="EC" id="3.1.3.15"/>
    </reaction>
</comment>
<dbReference type="AlphaFoldDB" id="A0A212R4S8"/>
<dbReference type="FunFam" id="3.30.540.10:FF:000030">
    <property type="entry name" value="Inositol monophosphatase"/>
    <property type="match status" value="1"/>
</dbReference>
<keyword evidence="5" id="KW-0028">Amino-acid biosynthesis</keyword>
<evidence type="ECO:0000256" key="7">
    <source>
        <dbReference type="ARBA" id="ARBA00022801"/>
    </source>
</evidence>
<evidence type="ECO:0000256" key="6">
    <source>
        <dbReference type="ARBA" id="ARBA00022723"/>
    </source>
</evidence>
<dbReference type="RefSeq" id="WP_088561242.1">
    <property type="nucleotide sequence ID" value="NZ_FYEH01000005.1"/>
</dbReference>
<evidence type="ECO:0000256" key="11">
    <source>
        <dbReference type="NCBIfam" id="TIGR02067"/>
    </source>
</evidence>
<accession>A0A212R4S8</accession>
<feature type="binding site" evidence="12">
    <location>
        <position position="90"/>
    </location>
    <ligand>
        <name>Mg(2+)</name>
        <dbReference type="ChEBI" id="CHEBI:18420"/>
        <label>2</label>
    </ligand>
</feature>
<keyword evidence="6 12" id="KW-0479">Metal-binding</keyword>
<dbReference type="PANTHER" id="PTHR43200">
    <property type="entry name" value="PHOSPHATASE"/>
    <property type="match status" value="1"/>
</dbReference>
<dbReference type="OrthoDB" id="9785695at2"/>
<evidence type="ECO:0000256" key="2">
    <source>
        <dbReference type="ARBA" id="ARBA00004970"/>
    </source>
</evidence>
<comment type="similarity">
    <text evidence="3">Belongs to the inositol monophosphatase superfamily.</text>
</comment>
<organism evidence="13 14">
    <name type="scientific">Arboricoccus pini</name>
    <dbReference type="NCBI Taxonomy" id="1963835"/>
    <lineage>
        <taxon>Bacteria</taxon>
        <taxon>Pseudomonadati</taxon>
        <taxon>Pseudomonadota</taxon>
        <taxon>Alphaproteobacteria</taxon>
        <taxon>Geminicoccales</taxon>
        <taxon>Geminicoccaceae</taxon>
        <taxon>Arboricoccus</taxon>
    </lineage>
</organism>
<dbReference type="EMBL" id="FYEH01000005">
    <property type="protein sequence ID" value="SNB67047.1"/>
    <property type="molecule type" value="Genomic_DNA"/>
</dbReference>
<dbReference type="CDD" id="cd01641">
    <property type="entry name" value="Bacterial_IMPase_like_1"/>
    <property type="match status" value="1"/>
</dbReference>
<dbReference type="InterPro" id="IPR051090">
    <property type="entry name" value="Inositol_monoP_superfamily"/>
</dbReference>
<dbReference type="GO" id="GO:0000105">
    <property type="term" value="P:L-histidine biosynthetic process"/>
    <property type="evidence" value="ECO:0007669"/>
    <property type="project" value="UniProtKB-UniRule"/>
</dbReference>
<evidence type="ECO:0000256" key="10">
    <source>
        <dbReference type="ARBA" id="ARBA00049158"/>
    </source>
</evidence>
<dbReference type="PANTHER" id="PTHR43200:SF6">
    <property type="entry name" value="3'(2'),5'-BISPHOSPHATE NUCLEOTIDASE"/>
    <property type="match status" value="1"/>
</dbReference>
<dbReference type="NCBIfam" id="TIGR02067">
    <property type="entry name" value="his_9_HisN"/>
    <property type="match status" value="1"/>
</dbReference>
<keyword evidence="7" id="KW-0378">Hydrolase</keyword>
<keyword evidence="14" id="KW-1185">Reference proteome</keyword>
<proteinExistence type="inferred from homology"/>
<keyword evidence="9" id="KW-0368">Histidine biosynthesis</keyword>
<evidence type="ECO:0000256" key="12">
    <source>
        <dbReference type="PIRSR" id="PIRSR600760-2"/>
    </source>
</evidence>
<dbReference type="InterPro" id="IPR000760">
    <property type="entry name" value="Inositol_monophosphatase-like"/>
</dbReference>
<protein>
    <recommendedName>
        <fullName evidence="4 11">Histidinol-phosphatase</fullName>
        <ecNumber evidence="4 11">3.1.3.15</ecNumber>
    </recommendedName>
</protein>
<sequence>MPNSSDLREFSALAHELAEAAGAVQRRYFRRPVAVDSKVDDSPVTVADREAEAVMRDLIGRRFPSHGIFGEEFGRDRESAEFVWVLDPIDGTKSFITGRPLFGTLIALLREGRPVLGVIDQSILKERWVGIKGRPTLHNGSVLQTRECPVLSQASLYATSPLMFTSPIDRQGFDRVAKRARYPLFGGDCYAYGLVAMGFVDVVVEAGLQPYDYMALIPVIEGAGGHMSDWAGRDLDLASDGRVIASGDRRLHDEILALLDMRSAV</sequence>
<evidence type="ECO:0000256" key="4">
    <source>
        <dbReference type="ARBA" id="ARBA00013085"/>
    </source>
</evidence>
<evidence type="ECO:0000256" key="8">
    <source>
        <dbReference type="ARBA" id="ARBA00022842"/>
    </source>
</evidence>
<evidence type="ECO:0000256" key="3">
    <source>
        <dbReference type="ARBA" id="ARBA00009759"/>
    </source>
</evidence>
<dbReference type="GO" id="GO:0004401">
    <property type="term" value="F:histidinol-phosphatase activity"/>
    <property type="evidence" value="ECO:0007669"/>
    <property type="project" value="UniProtKB-UniRule"/>
</dbReference>
<name>A0A212R4S8_9PROT</name>
<feature type="binding site" evidence="12">
    <location>
        <position position="89"/>
    </location>
    <ligand>
        <name>Mg(2+)</name>
        <dbReference type="ChEBI" id="CHEBI:18420"/>
        <label>1</label>
        <note>catalytic</note>
    </ligand>
</feature>
<keyword evidence="8 12" id="KW-0460">Magnesium</keyword>
<dbReference type="InterPro" id="IPR011809">
    <property type="entry name" value="His_9_proposed"/>
</dbReference>
<evidence type="ECO:0000313" key="14">
    <source>
        <dbReference type="Proteomes" id="UP000197065"/>
    </source>
</evidence>
<dbReference type="SUPFAM" id="SSF56655">
    <property type="entry name" value="Carbohydrate phosphatase"/>
    <property type="match status" value="1"/>
</dbReference>
<evidence type="ECO:0000256" key="9">
    <source>
        <dbReference type="ARBA" id="ARBA00023102"/>
    </source>
</evidence>
<evidence type="ECO:0000313" key="13">
    <source>
        <dbReference type="EMBL" id="SNB67047.1"/>
    </source>
</evidence>
<dbReference type="PROSITE" id="PS00629">
    <property type="entry name" value="IMP_1"/>
    <property type="match status" value="1"/>
</dbReference>
<feature type="binding site" evidence="12">
    <location>
        <position position="87"/>
    </location>
    <ligand>
        <name>Mg(2+)</name>
        <dbReference type="ChEBI" id="CHEBI:18420"/>
        <label>1</label>
        <note>catalytic</note>
    </ligand>
</feature>
<dbReference type="Gene3D" id="3.40.190.80">
    <property type="match status" value="1"/>
</dbReference>
<comment type="cofactor">
    <cofactor evidence="1 12">
        <name>Mg(2+)</name>
        <dbReference type="ChEBI" id="CHEBI:18420"/>
    </cofactor>
</comment>
<dbReference type="Gene3D" id="3.30.540.10">
    <property type="entry name" value="Fructose-1,6-Bisphosphatase, subunit A, domain 1"/>
    <property type="match status" value="1"/>
</dbReference>
<comment type="pathway">
    <text evidence="2">Amino-acid biosynthesis; L-histidine biosynthesis; L-histidine from 5-phospho-alpha-D-ribose 1-diphosphate: step 8/9.</text>
</comment>
<dbReference type="UniPathway" id="UPA00031">
    <property type="reaction ID" value="UER00013"/>
</dbReference>
<evidence type="ECO:0000256" key="5">
    <source>
        <dbReference type="ARBA" id="ARBA00022605"/>
    </source>
</evidence>